<feature type="domain" description="Ig-like" evidence="9">
    <location>
        <begin position="2575"/>
        <end position="2656"/>
    </location>
</feature>
<feature type="disulfide bond" evidence="8">
    <location>
        <begin position="134"/>
        <end position="146"/>
    </location>
</feature>
<feature type="disulfide bond" evidence="8">
    <location>
        <begin position="1747"/>
        <end position="1765"/>
    </location>
</feature>
<dbReference type="InterPro" id="IPR007110">
    <property type="entry name" value="Ig-like_dom"/>
</dbReference>
<dbReference type="STRING" id="6205.A0A158REP8"/>
<evidence type="ECO:0000313" key="10">
    <source>
        <dbReference type="EMBL" id="VDM32229.1"/>
    </source>
</evidence>
<dbReference type="CDD" id="cd00112">
    <property type="entry name" value="LDLa"/>
    <property type="match status" value="20"/>
</dbReference>
<protein>
    <submittedName>
        <fullName evidence="12">Ig-like domain-containing protein</fullName>
    </submittedName>
</protein>
<dbReference type="WBParaSite" id="TTAC_0000778901-mRNA-1">
    <property type="protein sequence ID" value="TTAC_0000778901-mRNA-1"/>
    <property type="gene ID" value="TTAC_0000778901"/>
</dbReference>
<name>A0A158REP8_HYDTA</name>
<feature type="disulfide bond" evidence="8">
    <location>
        <begin position="1740"/>
        <end position="1752"/>
    </location>
</feature>
<keyword evidence="7 8" id="KW-1015">Disulfide bond</keyword>
<feature type="disulfide bond" evidence="8">
    <location>
        <begin position="1480"/>
        <end position="1498"/>
    </location>
</feature>
<feature type="disulfide bond" evidence="8">
    <location>
        <begin position="400"/>
        <end position="412"/>
    </location>
</feature>
<evidence type="ECO:0000256" key="4">
    <source>
        <dbReference type="ARBA" id="ARBA00022737"/>
    </source>
</evidence>
<dbReference type="PROSITE" id="PS50068">
    <property type="entry name" value="LDLRA_2"/>
    <property type="match status" value="21"/>
</dbReference>
<dbReference type="GO" id="GO:0016192">
    <property type="term" value="P:vesicle-mediated transport"/>
    <property type="evidence" value="ECO:0007669"/>
    <property type="project" value="UniProtKB-ARBA"/>
</dbReference>
<dbReference type="SUPFAM" id="SSF57424">
    <property type="entry name" value="LDL receptor-like module"/>
    <property type="match status" value="19"/>
</dbReference>
<dbReference type="InterPro" id="IPR003599">
    <property type="entry name" value="Ig_sub"/>
</dbReference>
<feature type="disulfide bond" evidence="8">
    <location>
        <begin position="2290"/>
        <end position="2302"/>
    </location>
</feature>
<keyword evidence="4" id="KW-0677">Repeat</keyword>
<dbReference type="Gene3D" id="2.60.40.10">
    <property type="entry name" value="Immunoglobulins"/>
    <property type="match status" value="1"/>
</dbReference>
<feature type="disulfide bond" evidence="8">
    <location>
        <begin position="541"/>
        <end position="559"/>
    </location>
</feature>
<feature type="disulfide bond" evidence="8">
    <location>
        <begin position="4"/>
        <end position="22"/>
    </location>
</feature>
<organism evidence="12">
    <name type="scientific">Hydatigena taeniaeformis</name>
    <name type="common">Feline tapeworm</name>
    <name type="synonym">Taenia taeniaeformis</name>
    <dbReference type="NCBI Taxonomy" id="6205"/>
    <lineage>
        <taxon>Eukaryota</taxon>
        <taxon>Metazoa</taxon>
        <taxon>Spiralia</taxon>
        <taxon>Lophotrochozoa</taxon>
        <taxon>Platyhelminthes</taxon>
        <taxon>Cestoda</taxon>
        <taxon>Eucestoda</taxon>
        <taxon>Cyclophyllidea</taxon>
        <taxon>Taeniidae</taxon>
        <taxon>Hydatigera</taxon>
    </lineage>
</organism>
<feature type="disulfide bond" evidence="8">
    <location>
        <begin position="2022"/>
        <end position="2034"/>
    </location>
</feature>
<feature type="disulfide bond" evidence="8">
    <location>
        <begin position="942"/>
        <end position="960"/>
    </location>
</feature>
<feature type="disulfide bond" evidence="8">
    <location>
        <begin position="2156"/>
        <end position="2168"/>
    </location>
</feature>
<evidence type="ECO:0000256" key="1">
    <source>
        <dbReference type="ARBA" id="ARBA00004167"/>
    </source>
</evidence>
<reference evidence="12" key="1">
    <citation type="submission" date="2016-04" db="UniProtKB">
        <authorList>
            <consortium name="WormBaseParasite"/>
        </authorList>
    </citation>
    <scope>IDENTIFICATION</scope>
</reference>
<feature type="disulfide bond" evidence="8">
    <location>
        <begin position="1206"/>
        <end position="1218"/>
    </location>
</feature>
<feature type="disulfide bond" evidence="8">
    <location>
        <begin position="667"/>
        <end position="679"/>
    </location>
</feature>
<feature type="disulfide bond" evidence="8">
    <location>
        <begin position="2557"/>
        <end position="2572"/>
    </location>
</feature>
<feature type="disulfide bond" evidence="8">
    <location>
        <begin position="407"/>
        <end position="425"/>
    </location>
</feature>
<feature type="disulfide bond" evidence="8">
    <location>
        <begin position="1606"/>
        <end position="1618"/>
    </location>
</feature>
<feature type="disulfide bond" evidence="8">
    <location>
        <begin position="2297"/>
        <end position="2315"/>
    </location>
</feature>
<dbReference type="PANTHER" id="PTHR24270">
    <property type="entry name" value="LOW-DENSITY LIPOPROTEIN RECEPTOR-RELATED"/>
    <property type="match status" value="1"/>
</dbReference>
<feature type="disulfide bond" evidence="8">
    <location>
        <begin position="1613"/>
        <end position="1631"/>
    </location>
</feature>
<dbReference type="GO" id="GO:0012505">
    <property type="term" value="C:endomembrane system"/>
    <property type="evidence" value="ECO:0007669"/>
    <property type="project" value="UniProtKB-SubCell"/>
</dbReference>
<feature type="disulfide bond" evidence="8">
    <location>
        <begin position="2440"/>
        <end position="2458"/>
    </location>
</feature>
<sequence>MYSCRDGSCFASDLICNHIRNCVDGSDEDKLICTDRWVFYLLESGSRNITVSPRQPFEFTCSAPQGSRPLVTIATMQNLTLENDSRFMITQASSNKIQVKAVYGLAEADNGITFICLIKPRTWQYIVVNIESQCPRNQSQCGDGSCLPTLLFCDGKADCPDASDEYHVLCSPASGGELVITPIEIHSSPWVPLTFACHAPTGSHPDFIINGSGKALSEDGRFTVSWPHENEIVASAPYGLQGKSILKVWCVLETGAQKSIDILIEQTCPSQSYQCADGMCIQSSLLCDRKRDCKDGSDERFCEITGIKPDLILIPDSISVRPKQSFTFTCTAPEGIKPEVYFARDQRPISSDRRFKVERHDWNSATVTAINGLLETNDGLLFTTPAGEQQHVVVLVDHPCGQGMFQCNSNLCIPAATVCDGRRNCPDGSDEDRRFCLSAPLEVKMSPSSIRVTAWNPFNFSCKSESGGDPVVIYTATGTSVDRDPRFRVQRPDSQTILVHAPYGIHTYGDIAKFICLTTEGQREEVAVSIESHCATGQSQCRSGECVSSSKFCDGYPHCADASDEFPVFCQKAKVSTVIIPSSIRTLPWRTFQFMCIGPSSSPAELVFSHTRKLVADDSLYEVVRINENIIQVKAPQGLRGNDDTTIECFLTTGEKNHIKITIEDPCPYGQMQCRNGPCINTVAFCDDHWDCSDGSDEDSGFCTAAKLAQEISIYPKSIVTSPWNHFTFVCITSSNSHATIVFQNDGRLVEGDTRFNVFRRDASAIEVSAPFGLRKVDSTTLECVTQKGERQAISIVVQDPCPSGQMLCRDGGCIGQHQFCDGRVNCLDASDEQEDFCWIPEQGIDVTPRIIEVSEWTPFSFACRGPPNSQVMAIFSTSGLSVEKDPRFEVIGSNTSNIHVTAPLGLRSVDGTEVECMTKSGQKKVLKISIDGDCPYGETGCQDGTCISTLNFCDGLPHCPDGSDELSKFCGELKTHQQVVRVYPETIVVDEWTPFSFVCTSTPGSTLTPIIKADGSPVSADSRFSVTTHNETVIEIAAPKGLRNTDDIKIECANSAGEGKTITITVVDVCQPNDFQCKDGSCTLRSNVCGGTRHCTDGSDEGPTLCGGNAEATPSITVSPGSIRVYEWIPFRFVCNSATGRITANVKATGDLVEYDHRFHVAHINSTATEVSAPFGLRNIDDMEIECVSTSGDKMSIDIIIDTHCPEGQSQCKDGECIPTPQVCDFITHCKDHTDEVPDFCLAHSKPLMIIDPPVISIPAWQMFEFACSSVDGDDVEAYFSPDGGRVDEDARFRITRHNTTTIVISAPEGLRDIDDMRIECISASGRRGVLITIRDVCGQGYSKCRDGSCVSRSQLCDGTVHCLDGSDESPKFCIEPTRHPILIDPPHIYKPAWITFEIVCSSSTEGPVKAIFAHDGSRVELDPRFNVTSYNASTVIINAPNGLRDNDDLTIQCVSTRGQMKNVTITIASGCGEGYTQCRDGTCIQQTNLCDGVTHCSDHSDEDKVFCKMPISSIIVTPPFVEVPAWKPFQFTCTTTEGSQVDAIFKADGSSVHSDPRFIVTRYNDSALHISAPEGLDDKEAVEIECVTPTGQRTDITITVSEGCGRNYTRCKDGACIPASQLCEGTAQCRDGSDENPLICKELFPKLEIIPSHVTSSPWRPFKFKCIASTAETPSVVLLRDRKSVELNPRFSIKKSKGNSIEVFAPQGLAQFRPNEVLVCVLSTGQREEISITITNHCRTGQLPCKDGTCLPSDNICNGRSDCSDGSDESRIACPDFTSEVRAAPEKITTPPWREFVFHCTDIMGRSSPLAVIVESQKYASSDPRFRVIQTNISTIEVTATHGLRGSEESLNIDCTSKSGDSTTVVIKVEDLCGPGQLQCRDGRCLPASMFCDQRSDCLDGSDEEMPHCRRKLHMLTQKATCIGSDSNDLGSREKPDILFAEGRRPMDRYFRSVIRRINGSSVEVTTARGRKTILFEWALLLISRSMVPIKTTKNNVGPFGCVTDEGLRENVTILINDKCEPGSLQCLNGRCLPFTEFCDGKSGYPDESNELREFCGVEGPSLALIPPRVVVQPWQQFRTACISSSGQQPTFVFSKDQSPVGQDQRYLIHHINATSVELILPLGLRGQEDVDEIRCITSEGDSVVFDVVLEGPCKAGKMACQDGTCLSVSRFCDGQYDCHDKSDERRDVCLARQSRVIANPESITTDPWQLIRFSCISPDGYPLTVRLSATGQLVKDNPRFRVHQVNATTVEIVAPRGLRGPRDSTQICCALEDGETKCVTIAVRDKCGPNRLPCEGGMCIPVDLFCDGRRDCLEGSDELAEFCAEPSWSPSPRSTSVRFSPRKQRVRPGQEIRLECTALLGDVRHHPIVEFANGTSVTMDPRFYVEYPRPGRSVVTIPRGTEVSQRHMEFQCYLPQGDKSRAEVFVDQVCSVGQRRCDDGLCIYLSQFCDGKKDCVDGSDELPHNCGHSALIADIFAVLDACDPISRLCGLVNGKSPKIPYFQEHWRCDGEDDCGNGFDELNCENYTRVPGRRCGSPRYDCSSDGRRVPLAYQCDGQPDCPNGEDEINCMRPTIYSEGWVSRYEVRRGQNLEIECEVLGVPPPAIIWRFNWGCLPESVRTRVKPVSSRLGCTGSRSRLTIRNVQEGDDGIYNCEGLTGFDRALSQDIFVILID</sequence>
<keyword evidence="5" id="KW-1133">Transmembrane helix</keyword>
<dbReference type="SMART" id="SM00192">
    <property type="entry name" value="LDLa"/>
    <property type="match status" value="21"/>
</dbReference>
<keyword evidence="6" id="KW-0472">Membrane</keyword>
<feature type="disulfide bond" evidence="8">
    <location>
        <begin position="809"/>
        <end position="827"/>
    </location>
</feature>
<feature type="disulfide bond" evidence="8">
    <location>
        <begin position="935"/>
        <end position="947"/>
    </location>
</feature>
<dbReference type="SMART" id="SM00409">
    <property type="entry name" value="IG"/>
    <property type="match status" value="1"/>
</dbReference>
<dbReference type="Gene3D" id="4.10.400.10">
    <property type="entry name" value="Low-density Lipoprotein Receptor"/>
    <property type="match status" value="18"/>
</dbReference>
<dbReference type="PROSITE" id="PS01209">
    <property type="entry name" value="LDLRA_1"/>
    <property type="match status" value="10"/>
</dbReference>
<dbReference type="Gene3D" id="2.40.128.620">
    <property type="match status" value="3"/>
</dbReference>
<evidence type="ECO:0000256" key="5">
    <source>
        <dbReference type="ARBA" id="ARBA00022989"/>
    </source>
</evidence>
<evidence type="ECO:0000256" key="3">
    <source>
        <dbReference type="ARBA" id="ARBA00022692"/>
    </source>
</evidence>
<evidence type="ECO:0000256" key="2">
    <source>
        <dbReference type="ARBA" id="ARBA00004308"/>
    </source>
</evidence>
<feature type="disulfide bond" evidence="8">
    <location>
        <begin position="2163"/>
        <end position="2181"/>
    </location>
</feature>
<dbReference type="PROSITE" id="PS50835">
    <property type="entry name" value="IG_LIKE"/>
    <property type="match status" value="1"/>
</dbReference>
<comment type="caution">
    <text evidence="8">Lacks conserved residue(s) required for the propagation of feature annotation.</text>
</comment>
<feature type="disulfide bond" evidence="8">
    <location>
        <begin position="1078"/>
        <end position="1096"/>
    </location>
</feature>
<proteinExistence type="predicted"/>
<feature type="disulfide bond" evidence="8">
    <location>
        <begin position="1213"/>
        <end position="1231"/>
    </location>
</feature>
<feature type="disulfide bond" evidence="8">
    <location>
        <begin position="1071"/>
        <end position="1083"/>
    </location>
</feature>
<accession>A0A158REP8</accession>
<feature type="disulfide bond" evidence="8">
    <location>
        <begin position="1473"/>
        <end position="1485"/>
    </location>
</feature>
<evidence type="ECO:0000256" key="6">
    <source>
        <dbReference type="ARBA" id="ARBA00023136"/>
    </source>
</evidence>
<feature type="disulfide bond" evidence="8">
    <location>
        <begin position="1875"/>
        <end position="1887"/>
    </location>
</feature>
<dbReference type="SUPFAM" id="SSF48726">
    <property type="entry name" value="Immunoglobulin"/>
    <property type="match status" value="2"/>
</dbReference>
<evidence type="ECO:0000256" key="8">
    <source>
        <dbReference type="PROSITE-ProRule" id="PRU00124"/>
    </source>
</evidence>
<feature type="disulfide bond" evidence="8">
    <location>
        <begin position="287"/>
        <end position="302"/>
    </location>
</feature>
<feature type="disulfide bond" evidence="8">
    <location>
        <begin position="802"/>
        <end position="814"/>
    </location>
</feature>
<feature type="disulfide bond" evidence="8">
    <location>
        <begin position="141"/>
        <end position="159"/>
    </location>
</feature>
<feature type="disulfide bond" evidence="8">
    <location>
        <begin position="1339"/>
        <end position="1351"/>
    </location>
</feature>
<evidence type="ECO:0000259" key="9">
    <source>
        <dbReference type="PROSITE" id="PS50835"/>
    </source>
</evidence>
<feature type="disulfide bond" evidence="8">
    <location>
        <begin position="1882"/>
        <end position="1900"/>
    </location>
</feature>
<keyword evidence="3" id="KW-0812">Transmembrane</keyword>
<reference evidence="10 11" key="2">
    <citation type="submission" date="2018-11" db="EMBL/GenBank/DDBJ databases">
        <authorList>
            <consortium name="Pathogen Informatics"/>
        </authorList>
    </citation>
    <scope>NUCLEOTIDE SEQUENCE [LARGE SCALE GENOMIC DNA]</scope>
</reference>
<dbReference type="GO" id="GO:0005886">
    <property type="term" value="C:plasma membrane"/>
    <property type="evidence" value="ECO:0007669"/>
    <property type="project" value="TreeGrafter"/>
</dbReference>
<dbReference type="Proteomes" id="UP000274429">
    <property type="component" value="Unassembled WGS sequence"/>
</dbReference>
<dbReference type="Pfam" id="PF00057">
    <property type="entry name" value="Ldl_recept_a"/>
    <property type="match status" value="15"/>
</dbReference>
<feature type="disulfide bond" evidence="8">
    <location>
        <begin position="1346"/>
        <end position="1364"/>
    </location>
</feature>
<evidence type="ECO:0000313" key="12">
    <source>
        <dbReference type="WBParaSite" id="TTAC_0000778901-mRNA-1"/>
    </source>
</evidence>
<feature type="disulfide bond" evidence="8">
    <location>
        <begin position="2511"/>
        <end position="2526"/>
    </location>
</feature>
<dbReference type="InterPro" id="IPR036055">
    <property type="entry name" value="LDL_receptor-like_sf"/>
</dbReference>
<dbReference type="PRINTS" id="PR00261">
    <property type="entry name" value="LDLRECEPTOR"/>
</dbReference>
<feature type="disulfide bond" evidence="8">
    <location>
        <begin position="534"/>
        <end position="546"/>
    </location>
</feature>
<dbReference type="InterPro" id="IPR003598">
    <property type="entry name" value="Ig_sub2"/>
</dbReference>
<feature type="disulfide bond" evidence="8">
    <location>
        <begin position="2433"/>
        <end position="2445"/>
    </location>
</feature>
<dbReference type="InterPro" id="IPR002172">
    <property type="entry name" value="LDrepeatLR_classA_rpt"/>
</dbReference>
<keyword evidence="11" id="KW-1185">Reference proteome</keyword>
<evidence type="ECO:0000313" key="11">
    <source>
        <dbReference type="Proteomes" id="UP000274429"/>
    </source>
</evidence>
<comment type="subcellular location">
    <subcellularLocation>
        <location evidence="2">Endomembrane system</location>
    </subcellularLocation>
    <subcellularLocation>
        <location evidence="1">Membrane</location>
        <topology evidence="1">Single-pass membrane protein</topology>
    </subcellularLocation>
</comment>
<dbReference type="OrthoDB" id="10013209at2759"/>
<feature type="disulfide bond" evidence="8">
    <location>
        <begin position="268"/>
        <end position="280"/>
    </location>
</feature>
<dbReference type="SMART" id="SM00408">
    <property type="entry name" value="IGc2"/>
    <property type="match status" value="1"/>
</dbReference>
<dbReference type="InterPro" id="IPR013783">
    <property type="entry name" value="Ig-like_fold"/>
</dbReference>
<dbReference type="EMBL" id="UYWX01020403">
    <property type="protein sequence ID" value="VDM32229.1"/>
    <property type="molecule type" value="Genomic_DNA"/>
</dbReference>
<gene>
    <name evidence="10" type="ORF">TTAC_LOCUS7774</name>
</gene>
<dbReference type="Pfam" id="PF13927">
    <property type="entry name" value="Ig_3"/>
    <property type="match status" value="1"/>
</dbReference>
<dbReference type="InterPro" id="IPR036179">
    <property type="entry name" value="Ig-like_dom_sf"/>
</dbReference>
<feature type="disulfide bond" evidence="8">
    <location>
        <begin position="275"/>
        <end position="293"/>
    </location>
</feature>
<feature type="disulfide bond" evidence="8">
    <location>
        <begin position="674"/>
        <end position="692"/>
    </location>
</feature>
<dbReference type="InterPro" id="IPR023415">
    <property type="entry name" value="LDLR_class-A_CS"/>
</dbReference>
<evidence type="ECO:0000256" key="7">
    <source>
        <dbReference type="ARBA" id="ARBA00023157"/>
    </source>
</evidence>
<dbReference type="InterPro" id="IPR050685">
    <property type="entry name" value="LDLR"/>
</dbReference>